<gene>
    <name evidence="1" type="ORF">DC366_17595</name>
</gene>
<sequence length="164" mass="17670">MLGEALNETLSFVKADGTNRKDGIKGLVTSGKVMTEDTSIQVEPNDRFLREIGNGLVEEYIVEDPGYRAAMPSMGVGAFYNSKVRRSDAPPASPSTIINNVQGANARVNINSVDNSQNLAAVADDGIFDLLREKLSESDVPKPDQASIQTAIEGWIPAECRMTP</sequence>
<protein>
    <submittedName>
        <fullName evidence="1">Uncharacterized protein</fullName>
    </submittedName>
</protein>
<proteinExistence type="predicted"/>
<evidence type="ECO:0000313" key="1">
    <source>
        <dbReference type="EMBL" id="PVA08748.1"/>
    </source>
</evidence>
<comment type="caution">
    <text evidence="1">The sequence shown here is derived from an EMBL/GenBank/DDBJ whole genome shotgun (WGS) entry which is preliminary data.</text>
</comment>
<accession>A0A2T7G2X8</accession>
<dbReference type="AlphaFoldDB" id="A0A2T7G2X8"/>
<evidence type="ECO:0000313" key="2">
    <source>
        <dbReference type="Proteomes" id="UP000244446"/>
    </source>
</evidence>
<dbReference type="EMBL" id="QCYH01000018">
    <property type="protein sequence ID" value="PVA08748.1"/>
    <property type="molecule type" value="Genomic_DNA"/>
</dbReference>
<dbReference type="Proteomes" id="UP000244446">
    <property type="component" value="Unassembled WGS sequence"/>
</dbReference>
<name>A0A2T7G2X8_9RHOB</name>
<keyword evidence="2" id="KW-1185">Reference proteome</keyword>
<reference evidence="1 2" key="1">
    <citation type="submission" date="2018-04" db="EMBL/GenBank/DDBJ databases">
        <title>Pelagivirga bohaiensis gen. nov., sp. nov., a bacterium isolated from the Bohai Sea.</title>
        <authorList>
            <person name="Ji X."/>
        </authorList>
    </citation>
    <scope>NUCLEOTIDE SEQUENCE [LARGE SCALE GENOMIC DNA]</scope>
    <source>
        <strain evidence="1 2">BH-SD19</strain>
    </source>
</reference>
<organism evidence="1 2">
    <name type="scientific">Pelagivirga sediminicola</name>
    <dbReference type="NCBI Taxonomy" id="2170575"/>
    <lineage>
        <taxon>Bacteria</taxon>
        <taxon>Pseudomonadati</taxon>
        <taxon>Pseudomonadota</taxon>
        <taxon>Alphaproteobacteria</taxon>
        <taxon>Rhodobacterales</taxon>
        <taxon>Paracoccaceae</taxon>
        <taxon>Pelagivirga</taxon>
    </lineage>
</organism>